<protein>
    <submittedName>
        <fullName evidence="1">Type III secretion protein HrpB4</fullName>
    </submittedName>
</protein>
<comment type="caution">
    <text evidence="1">The sequence shown here is derived from an EMBL/GenBank/DDBJ whole genome shotgun (WGS) entry which is preliminary data.</text>
</comment>
<dbReference type="AlphaFoldDB" id="A0AAQ1GD80"/>
<name>A0AAQ1GD80_9BURK</name>
<dbReference type="RefSeq" id="WP_074982092.1">
    <property type="nucleotide sequence ID" value="NZ_CADFGN010000001.1"/>
</dbReference>
<evidence type="ECO:0000313" key="2">
    <source>
        <dbReference type="Proteomes" id="UP000183529"/>
    </source>
</evidence>
<dbReference type="Pfam" id="PF09502">
    <property type="entry name" value="HrpB4"/>
    <property type="match status" value="1"/>
</dbReference>
<gene>
    <name evidence="1" type="ORF">SAMN05216550_103362</name>
</gene>
<proteinExistence type="predicted"/>
<dbReference type="InterPro" id="IPR013393">
    <property type="entry name" value="T3SS_HrpB4"/>
</dbReference>
<evidence type="ECO:0000313" key="1">
    <source>
        <dbReference type="EMBL" id="SEJ25946.1"/>
    </source>
</evidence>
<reference evidence="1 2" key="1">
    <citation type="submission" date="2016-10" db="EMBL/GenBank/DDBJ databases">
        <authorList>
            <person name="Varghese N."/>
            <person name="Submissions S."/>
        </authorList>
    </citation>
    <scope>NUCLEOTIDE SEQUENCE [LARGE SCALE GENOMIC DNA]</scope>
    <source>
        <strain evidence="1 2">LMG 22274</strain>
    </source>
</reference>
<dbReference type="NCBIfam" id="TIGR02560">
    <property type="entry name" value="HrpB4"/>
    <property type="match status" value="1"/>
</dbReference>
<accession>A0AAQ1GD80</accession>
<organism evidence="1 2">
    <name type="scientific">Paraburkholderia tropica</name>
    <dbReference type="NCBI Taxonomy" id="92647"/>
    <lineage>
        <taxon>Bacteria</taxon>
        <taxon>Pseudomonadati</taxon>
        <taxon>Pseudomonadota</taxon>
        <taxon>Betaproteobacteria</taxon>
        <taxon>Burkholderiales</taxon>
        <taxon>Burkholderiaceae</taxon>
        <taxon>Paraburkholderia</taxon>
    </lineage>
</organism>
<dbReference type="Proteomes" id="UP000183529">
    <property type="component" value="Unassembled WGS sequence"/>
</dbReference>
<dbReference type="EMBL" id="FNZM01000003">
    <property type="protein sequence ID" value="SEJ25946.1"/>
    <property type="molecule type" value="Genomic_DNA"/>
</dbReference>
<sequence length="258" mass="27898">MRDLARERPGAAAQTLPFRRAATVLNAWQRNVDTTIDWADPSWTAALLKLDADQLEHVRVAMQAASIAARVACSRALVRAAGVVPPDFADLTQGAAQAGAHANAAWLDALPAERGVQVLRMRALLFRRAEVRRLIDKRTRQQLSDWVGVSVDRLTQDAHAGEPPDTARLIARAGMPPLAALDAARLAIEGCALLLRDLASSVSPTRCVPFTLLRLALPRALPPVPWLAQTPADIDAPGSARLFARLPDLLPEYSWLSG</sequence>